<feature type="domain" description="HTH araC/xylS-type" evidence="4">
    <location>
        <begin position="173"/>
        <end position="271"/>
    </location>
</feature>
<dbReference type="Gene3D" id="1.10.10.60">
    <property type="entry name" value="Homeodomain-like"/>
    <property type="match status" value="2"/>
</dbReference>
<evidence type="ECO:0000313" key="5">
    <source>
        <dbReference type="EMBL" id="RED54392.1"/>
    </source>
</evidence>
<evidence type="ECO:0000256" key="2">
    <source>
        <dbReference type="ARBA" id="ARBA00023125"/>
    </source>
</evidence>
<dbReference type="InterPro" id="IPR009057">
    <property type="entry name" value="Homeodomain-like_sf"/>
</dbReference>
<dbReference type="Proteomes" id="UP000256845">
    <property type="component" value="Unassembled WGS sequence"/>
</dbReference>
<dbReference type="SMART" id="SM00342">
    <property type="entry name" value="HTH_ARAC"/>
    <property type="match status" value="1"/>
</dbReference>
<evidence type="ECO:0000259" key="4">
    <source>
        <dbReference type="PROSITE" id="PS01124"/>
    </source>
</evidence>
<dbReference type="PROSITE" id="PS01124">
    <property type="entry name" value="HTH_ARAC_FAMILY_2"/>
    <property type="match status" value="1"/>
</dbReference>
<dbReference type="GO" id="GO:0043565">
    <property type="term" value="F:sequence-specific DNA binding"/>
    <property type="evidence" value="ECO:0007669"/>
    <property type="project" value="InterPro"/>
</dbReference>
<dbReference type="InterPro" id="IPR018060">
    <property type="entry name" value="HTH_AraC"/>
</dbReference>
<reference evidence="5 6" key="1">
    <citation type="submission" date="2018-07" db="EMBL/GenBank/DDBJ databases">
        <title>Genomic Encyclopedia of Type Strains, Phase III (KMG-III): the genomes of soil and plant-associated and newly described type strains.</title>
        <authorList>
            <person name="Whitman W."/>
        </authorList>
    </citation>
    <scope>NUCLEOTIDE SEQUENCE [LARGE SCALE GENOMIC DNA]</scope>
    <source>
        <strain evidence="5 6">CECT 8488</strain>
    </source>
</reference>
<evidence type="ECO:0000256" key="1">
    <source>
        <dbReference type="ARBA" id="ARBA00023015"/>
    </source>
</evidence>
<keyword evidence="3" id="KW-0804">Transcription</keyword>
<dbReference type="EMBL" id="QRDW01000001">
    <property type="protein sequence ID" value="RED54392.1"/>
    <property type="molecule type" value="Genomic_DNA"/>
</dbReference>
<accession>A0A3D9HY10</accession>
<keyword evidence="1" id="KW-0805">Transcription regulation</keyword>
<dbReference type="SUPFAM" id="SSF46689">
    <property type="entry name" value="Homeodomain-like"/>
    <property type="match status" value="2"/>
</dbReference>
<evidence type="ECO:0000256" key="3">
    <source>
        <dbReference type="ARBA" id="ARBA00023163"/>
    </source>
</evidence>
<sequence>MLDTGFINRLEQAGPVARNWRTGTLGVDFFAPGDMVYLTEQMVVCYLLRDTTKRHQNRNRLEVRAGAGWLLPPDMRIECGYETAGGRIGITLPEETLREVLPEGVQSPAISHQQLDDPVIQQMVMNIYEASLTDDAYSALYRDTMTLALAAHLFRAYGRLEDPAASSRDPRIKRVMDYIEDHLADPLSLDELAGVAAMSRYHFAKTFKDHTNMPPHRYVAERRIERAKRLLAGSNLPASEIAFQVGYGSQSNFSATFRRLTGVTPIGYRTALA</sequence>
<comment type="caution">
    <text evidence="5">The sequence shown here is derived from an EMBL/GenBank/DDBJ whole genome shotgun (WGS) entry which is preliminary data.</text>
</comment>
<gene>
    <name evidence="5" type="ORF">DFP90_1011195</name>
</gene>
<dbReference type="PRINTS" id="PR00032">
    <property type="entry name" value="HTHARAC"/>
</dbReference>
<dbReference type="AlphaFoldDB" id="A0A3D9HY10"/>
<protein>
    <submittedName>
        <fullName evidence="5">AraC family transcriptional regulator</fullName>
    </submittedName>
</protein>
<name>A0A3D9HY10_9PROT</name>
<keyword evidence="2" id="KW-0238">DNA-binding</keyword>
<dbReference type="PANTHER" id="PTHR46796">
    <property type="entry name" value="HTH-TYPE TRANSCRIPTIONAL ACTIVATOR RHAS-RELATED"/>
    <property type="match status" value="1"/>
</dbReference>
<dbReference type="InterPro" id="IPR050204">
    <property type="entry name" value="AraC_XylS_family_regulators"/>
</dbReference>
<proteinExistence type="predicted"/>
<evidence type="ECO:0000313" key="6">
    <source>
        <dbReference type="Proteomes" id="UP000256845"/>
    </source>
</evidence>
<dbReference type="InterPro" id="IPR020449">
    <property type="entry name" value="Tscrpt_reg_AraC-type_HTH"/>
</dbReference>
<dbReference type="RefSeq" id="WP_181905210.1">
    <property type="nucleotide sequence ID" value="NZ_QRDW01000001.1"/>
</dbReference>
<keyword evidence="6" id="KW-1185">Reference proteome</keyword>
<dbReference type="Pfam" id="PF12833">
    <property type="entry name" value="HTH_18"/>
    <property type="match status" value="1"/>
</dbReference>
<organism evidence="5 6">
    <name type="scientific">Aestuariispira insulae</name>
    <dbReference type="NCBI Taxonomy" id="1461337"/>
    <lineage>
        <taxon>Bacteria</taxon>
        <taxon>Pseudomonadati</taxon>
        <taxon>Pseudomonadota</taxon>
        <taxon>Alphaproteobacteria</taxon>
        <taxon>Rhodospirillales</taxon>
        <taxon>Kiloniellaceae</taxon>
        <taxon>Aestuariispira</taxon>
    </lineage>
</organism>
<dbReference type="GO" id="GO:0003700">
    <property type="term" value="F:DNA-binding transcription factor activity"/>
    <property type="evidence" value="ECO:0007669"/>
    <property type="project" value="InterPro"/>
</dbReference>